<dbReference type="GeneID" id="45696921"/>
<feature type="domain" description="ATP-cone" evidence="12">
    <location>
        <begin position="154"/>
        <end position="243"/>
    </location>
</feature>
<dbReference type="Pfam" id="PF03477">
    <property type="entry name" value="ATP-cone"/>
    <property type="match status" value="1"/>
</dbReference>
<evidence type="ECO:0000256" key="5">
    <source>
        <dbReference type="ARBA" id="ARBA00023002"/>
    </source>
</evidence>
<feature type="region of interest" description="Disordered" evidence="11">
    <location>
        <begin position="1"/>
        <end position="26"/>
    </location>
</feature>
<gene>
    <name evidence="13" type="ORF">I6H06_20580</name>
</gene>
<dbReference type="EC" id="1.17.4.1" evidence="10"/>
<evidence type="ECO:0000313" key="14">
    <source>
        <dbReference type="Proteomes" id="UP000594892"/>
    </source>
</evidence>
<dbReference type="EMBL" id="CP065601">
    <property type="protein sequence ID" value="QPQ91536.1"/>
    <property type="molecule type" value="Genomic_DNA"/>
</dbReference>
<evidence type="ECO:0000256" key="8">
    <source>
        <dbReference type="ARBA" id="ARBA00047754"/>
    </source>
</evidence>
<dbReference type="GO" id="GO:0005971">
    <property type="term" value="C:ribonucleoside-diphosphate reductase complex"/>
    <property type="evidence" value="ECO:0007669"/>
    <property type="project" value="TreeGrafter"/>
</dbReference>
<evidence type="ECO:0000256" key="2">
    <source>
        <dbReference type="ARBA" id="ARBA00022533"/>
    </source>
</evidence>
<keyword evidence="6 10" id="KW-0215">Deoxyribonucleotide synthesis</keyword>
<dbReference type="NCBIfam" id="TIGR02506">
    <property type="entry name" value="NrdE_NrdA"/>
    <property type="match status" value="1"/>
</dbReference>
<evidence type="ECO:0000256" key="4">
    <source>
        <dbReference type="ARBA" id="ARBA00022840"/>
    </source>
</evidence>
<proteinExistence type="inferred from homology"/>
<dbReference type="CDD" id="cd01679">
    <property type="entry name" value="RNR_I"/>
    <property type="match status" value="1"/>
</dbReference>
<name>A0AAP9XZ99_BURGL</name>
<dbReference type="PANTHER" id="PTHR11573:SF6">
    <property type="entry name" value="RIBONUCLEOSIDE-DIPHOSPHATE REDUCTASE LARGE SUBUNIT"/>
    <property type="match status" value="1"/>
</dbReference>
<dbReference type="GO" id="GO:0009263">
    <property type="term" value="P:deoxyribonucleotide biosynthetic process"/>
    <property type="evidence" value="ECO:0007669"/>
    <property type="project" value="UniProtKB-KW"/>
</dbReference>
<dbReference type="Pfam" id="PF00317">
    <property type="entry name" value="Ribonuc_red_lgN"/>
    <property type="match status" value="1"/>
</dbReference>
<dbReference type="NCBIfam" id="NF005544">
    <property type="entry name" value="PRK07207.1"/>
    <property type="match status" value="1"/>
</dbReference>
<dbReference type="SUPFAM" id="SSF51998">
    <property type="entry name" value="PFL-like glycyl radical enzymes"/>
    <property type="match status" value="1"/>
</dbReference>
<evidence type="ECO:0000256" key="10">
    <source>
        <dbReference type="RuleBase" id="RU003410"/>
    </source>
</evidence>
<accession>A0AAP9XZ99</accession>
<dbReference type="GO" id="GO:0005524">
    <property type="term" value="F:ATP binding"/>
    <property type="evidence" value="ECO:0007669"/>
    <property type="project" value="UniProtKB-UniRule"/>
</dbReference>
<feature type="domain" description="ATP-cone" evidence="12">
    <location>
        <begin position="38"/>
        <end position="138"/>
    </location>
</feature>
<evidence type="ECO:0000256" key="9">
    <source>
        <dbReference type="PROSITE-ProRule" id="PRU00492"/>
    </source>
</evidence>
<evidence type="ECO:0000256" key="7">
    <source>
        <dbReference type="ARBA" id="ARBA00024942"/>
    </source>
</evidence>
<comment type="catalytic activity">
    <reaction evidence="8 10">
        <text>a 2'-deoxyribonucleoside 5'-diphosphate + [thioredoxin]-disulfide + H2O = a ribonucleoside 5'-diphosphate + [thioredoxin]-dithiol</text>
        <dbReference type="Rhea" id="RHEA:23252"/>
        <dbReference type="Rhea" id="RHEA-COMP:10698"/>
        <dbReference type="Rhea" id="RHEA-COMP:10700"/>
        <dbReference type="ChEBI" id="CHEBI:15377"/>
        <dbReference type="ChEBI" id="CHEBI:29950"/>
        <dbReference type="ChEBI" id="CHEBI:50058"/>
        <dbReference type="ChEBI" id="CHEBI:57930"/>
        <dbReference type="ChEBI" id="CHEBI:73316"/>
        <dbReference type="EC" id="1.17.4.1"/>
    </reaction>
</comment>
<dbReference type="RefSeq" id="WP_035982262.1">
    <property type="nucleotide sequence ID" value="NZ_CP021074.1"/>
</dbReference>
<organism evidence="13 14">
    <name type="scientific">Burkholderia glumae</name>
    <name type="common">Pseudomonas glumae</name>
    <dbReference type="NCBI Taxonomy" id="337"/>
    <lineage>
        <taxon>Bacteria</taxon>
        <taxon>Pseudomonadati</taxon>
        <taxon>Pseudomonadota</taxon>
        <taxon>Betaproteobacteria</taxon>
        <taxon>Burkholderiales</taxon>
        <taxon>Burkholderiaceae</taxon>
        <taxon>Burkholderia</taxon>
    </lineage>
</organism>
<keyword evidence="3 9" id="KW-0547">Nucleotide-binding</keyword>
<dbReference type="Pfam" id="PF02867">
    <property type="entry name" value="Ribonuc_red_lgC"/>
    <property type="match status" value="1"/>
</dbReference>
<evidence type="ECO:0000256" key="1">
    <source>
        <dbReference type="ARBA" id="ARBA00010406"/>
    </source>
</evidence>
<comment type="function">
    <text evidence="7 10">Provides the precursors necessary for DNA synthesis. Catalyzes the biosynthesis of deoxyribonucleotides from the corresponding ribonucleotides.</text>
</comment>
<dbReference type="SUPFAM" id="SSF48168">
    <property type="entry name" value="R1 subunit of ribonucleotide reductase, N-terminal domain"/>
    <property type="match status" value="1"/>
</dbReference>
<dbReference type="PANTHER" id="PTHR11573">
    <property type="entry name" value="RIBONUCLEOSIDE-DIPHOSPHATE REDUCTASE LARGE CHAIN"/>
    <property type="match status" value="1"/>
</dbReference>
<evidence type="ECO:0000256" key="11">
    <source>
        <dbReference type="SAM" id="MobiDB-lite"/>
    </source>
</evidence>
<dbReference type="FunFam" id="3.20.70.20:FF:000009">
    <property type="entry name" value="Ribonucleoside-diphosphate reductase"/>
    <property type="match status" value="1"/>
</dbReference>
<dbReference type="Proteomes" id="UP000594892">
    <property type="component" value="Chromosome 2"/>
</dbReference>
<protein>
    <recommendedName>
        <fullName evidence="10">Ribonucleoside-diphosphate reductase</fullName>
        <ecNumber evidence="10">1.17.4.1</ecNumber>
    </recommendedName>
</protein>
<dbReference type="PROSITE" id="PS51161">
    <property type="entry name" value="ATP_CONE"/>
    <property type="match status" value="2"/>
</dbReference>
<dbReference type="InterPro" id="IPR039718">
    <property type="entry name" value="Rrm1"/>
</dbReference>
<reference evidence="13 14" key="1">
    <citation type="submission" date="2020-12" db="EMBL/GenBank/DDBJ databases">
        <title>FDA dAtabase for Regulatory Grade micrObial Sequences (FDA-ARGOS): Supporting development and validation of Infectious Disease Dx tests.</title>
        <authorList>
            <person name="Minogue T."/>
            <person name="Wolcott M."/>
            <person name="Wasieloski L."/>
            <person name="Aguilar W."/>
            <person name="Moore D."/>
            <person name="Jaissle J."/>
            <person name="Tallon L."/>
            <person name="Sadzewicz L."/>
            <person name="Zhao X."/>
            <person name="Boylan J."/>
            <person name="Ott S."/>
            <person name="Bowen H."/>
            <person name="Vavikolanu K."/>
            <person name="Mehta A."/>
            <person name="Aluvathingal J."/>
            <person name="Nadendla S."/>
            <person name="Yan Y."/>
            <person name="Sichtig H."/>
        </authorList>
    </citation>
    <scope>NUCLEOTIDE SEQUENCE [LARGE SCALE GENOMIC DNA]</scope>
    <source>
        <strain evidence="13 14">FDAARGOS_949</strain>
    </source>
</reference>
<dbReference type="InterPro" id="IPR013346">
    <property type="entry name" value="NrdE_NrdA_C"/>
</dbReference>
<keyword evidence="4 9" id="KW-0067">ATP-binding</keyword>
<dbReference type="PRINTS" id="PR01183">
    <property type="entry name" value="RIBORDTASEM1"/>
</dbReference>
<dbReference type="InterPro" id="IPR005144">
    <property type="entry name" value="ATP-cone_dom"/>
</dbReference>
<feature type="compositionally biased region" description="Polar residues" evidence="11">
    <location>
        <begin position="1"/>
        <end position="24"/>
    </location>
</feature>
<comment type="similarity">
    <text evidence="1 10">Belongs to the ribonucleoside diphosphate reductase large chain family.</text>
</comment>
<keyword evidence="5 10" id="KW-0560">Oxidoreductase</keyword>
<dbReference type="InterPro" id="IPR000788">
    <property type="entry name" value="RNR_lg_C"/>
</dbReference>
<evidence type="ECO:0000259" key="12">
    <source>
        <dbReference type="PROSITE" id="PS51161"/>
    </source>
</evidence>
<sequence length="1003" mass="109638">MQTTDTGTSQFESAQSRPLGTASQGAPALAPQATFADYKVIRRNGSVVAFEPSKIAIAVTKAFLAVNGGQGAASARVRELVEQLTQSVVRALVRSRPNGGTFHIEDIQDQVELALMRGGEHNVARAYVLYREKRHLERAHSDAPADAPAGAAGINVTDAGVTRPLDMGALRGLIASACEGLGSAVNPDPIVAETVKNLYDGVPMSQVYDSAILAARTMIEKDPAYSQVTARILLHTIRREILGEEVSQGEMQARYAEYFPQFLKRGVEAELLDDKLLQFDLVRLGEALDAGRDLQFGYLGLQTLYDRYFLHVDGTRIEMPQAFFMRVAMGLALNEIDREARAIEFYHVLSSFDFMSSTPTLFNSGTRRSQLSSCYLTTVADDLDGIYEALKENALLSKFAGGLGNDWTRVRALGSHIKGTNGKSQGVVPFLKVVNDTAVAVNQGGKRKGAVCAYLETWHLDIEEFLELRKNTGDDRRRTHDMNTANWIPDLFMKRVMEGADWTLFSPSTCPDLHDKFGAEFEAAYLGYEEKVARGELKLFKKIPAQQLWRKMLGMLFETGHPWITFKDPCNVRSPQQHVGVVHSSNLCTEITLNTSDSEIAVCNLGSVNLVAHLVKQADGSYALDHDKLKRTVSVAMRMLDNVIDINYYAVAKARNSNLKHRPVGLGIMGFQDCLHLLRTPFSSDAAVEFADRSMEAVCYYAYWASTELSEERGRYSSYRGSLWDRGILPQDTLKLLEEARGGYVEVDMSSSLDWTSLRERISLHGMRNSNCIAIAPTATISNIIGVSPCIEPTFQNLFVKSNLSGEFTVVNEYLVRDLKERGLWDEVMVADLKYFDGMLSRIDRIPSDLRAIYATAFEVDPKWLVEAASRRQKWIDQAQSLNIFMAGASGKKLDEIYKLAWVRGLKTTYYLRTMAATHVEKSTVAHGALNAVPSGDGGAGGGAGGGAAGGAHGAAGGFGAAGGAGSGVLNAAPAAEAEIAVDGPVCMMRPGDPGFEECEACQ</sequence>
<dbReference type="InterPro" id="IPR008926">
    <property type="entry name" value="RNR_R1-su_N"/>
</dbReference>
<dbReference type="InterPro" id="IPR013509">
    <property type="entry name" value="RNR_lsu_N"/>
</dbReference>
<dbReference type="GO" id="GO:0004748">
    <property type="term" value="F:ribonucleoside-diphosphate reductase activity, thioredoxin disulfide as acceptor"/>
    <property type="evidence" value="ECO:0007669"/>
    <property type="project" value="UniProtKB-EC"/>
</dbReference>
<keyword evidence="2" id="KW-0021">Allosteric enzyme</keyword>
<dbReference type="Gene3D" id="3.20.70.20">
    <property type="match status" value="1"/>
</dbReference>
<evidence type="ECO:0000256" key="6">
    <source>
        <dbReference type="ARBA" id="ARBA00023116"/>
    </source>
</evidence>
<evidence type="ECO:0000256" key="3">
    <source>
        <dbReference type="ARBA" id="ARBA00022741"/>
    </source>
</evidence>
<dbReference type="AlphaFoldDB" id="A0AAP9XZ99"/>
<evidence type="ECO:0000313" key="13">
    <source>
        <dbReference type="EMBL" id="QPQ91536.1"/>
    </source>
</evidence>
<dbReference type="PROSITE" id="PS00089">
    <property type="entry name" value="RIBORED_LARGE"/>
    <property type="match status" value="1"/>
</dbReference>